<dbReference type="InterPro" id="IPR003663">
    <property type="entry name" value="Sugar/inositol_transpt"/>
</dbReference>
<evidence type="ECO:0000256" key="2">
    <source>
        <dbReference type="ARBA" id="ARBA00010992"/>
    </source>
</evidence>
<feature type="transmembrane region" description="Helical" evidence="8">
    <location>
        <begin position="486"/>
        <end position="505"/>
    </location>
</feature>
<feature type="transmembrane region" description="Helical" evidence="8">
    <location>
        <begin position="345"/>
        <end position="365"/>
    </location>
</feature>
<dbReference type="PROSITE" id="PS50850">
    <property type="entry name" value="MFS"/>
    <property type="match status" value="1"/>
</dbReference>
<keyword evidence="6 8" id="KW-0472">Membrane</keyword>
<dbReference type="GO" id="GO:0016020">
    <property type="term" value="C:membrane"/>
    <property type="evidence" value="ECO:0007669"/>
    <property type="project" value="UniProtKB-SubCell"/>
</dbReference>
<evidence type="ECO:0000256" key="8">
    <source>
        <dbReference type="SAM" id="Phobius"/>
    </source>
</evidence>
<comment type="subcellular location">
    <subcellularLocation>
        <location evidence="1">Membrane</location>
        <topology evidence="1">Multi-pass membrane protein</topology>
    </subcellularLocation>
</comment>
<dbReference type="Gene3D" id="1.20.1250.20">
    <property type="entry name" value="MFS general substrate transporter like domains"/>
    <property type="match status" value="1"/>
</dbReference>
<protein>
    <recommendedName>
        <fullName evidence="9">Major facilitator superfamily (MFS) profile domain-containing protein</fullName>
    </recommendedName>
</protein>
<evidence type="ECO:0000256" key="3">
    <source>
        <dbReference type="ARBA" id="ARBA00022448"/>
    </source>
</evidence>
<comment type="similarity">
    <text evidence="2 7">Belongs to the major facilitator superfamily. Sugar transporter (TC 2.A.1.1) family.</text>
</comment>
<feature type="domain" description="Major facilitator superfamily (MFS) profile" evidence="9">
    <location>
        <begin position="94"/>
        <end position="538"/>
    </location>
</feature>
<evidence type="ECO:0000256" key="4">
    <source>
        <dbReference type="ARBA" id="ARBA00022692"/>
    </source>
</evidence>
<dbReference type="NCBIfam" id="TIGR00879">
    <property type="entry name" value="SP"/>
    <property type="match status" value="1"/>
</dbReference>
<evidence type="ECO:0000259" key="9">
    <source>
        <dbReference type="PROSITE" id="PS50850"/>
    </source>
</evidence>
<dbReference type="FunFam" id="1.20.1250.20:FF:000217">
    <property type="entry name" value="MFS lactose permease, putative"/>
    <property type="match status" value="1"/>
</dbReference>
<evidence type="ECO:0000256" key="5">
    <source>
        <dbReference type="ARBA" id="ARBA00022989"/>
    </source>
</evidence>
<evidence type="ECO:0000256" key="1">
    <source>
        <dbReference type="ARBA" id="ARBA00004141"/>
    </source>
</evidence>
<keyword evidence="11" id="KW-1185">Reference proteome</keyword>
<dbReference type="PANTHER" id="PTHR48022:SF79">
    <property type="entry name" value="LACTOSE PERMEASE, PUTATIVE (AFU_ORTHOLOGUE AFUA_6G01860)-RELATED"/>
    <property type="match status" value="1"/>
</dbReference>
<dbReference type="AlphaFoldDB" id="A0A292PTN1"/>
<dbReference type="InterPro" id="IPR020846">
    <property type="entry name" value="MFS_dom"/>
</dbReference>
<dbReference type="InterPro" id="IPR005828">
    <property type="entry name" value="MFS_sugar_transport-like"/>
</dbReference>
<feature type="transmembrane region" description="Helical" evidence="8">
    <location>
        <begin position="223"/>
        <end position="242"/>
    </location>
</feature>
<evidence type="ECO:0000256" key="6">
    <source>
        <dbReference type="ARBA" id="ARBA00023136"/>
    </source>
</evidence>
<organism evidence="10 11">
    <name type="scientific">Tuber aestivum</name>
    <name type="common">summer truffle</name>
    <dbReference type="NCBI Taxonomy" id="59557"/>
    <lineage>
        <taxon>Eukaryota</taxon>
        <taxon>Fungi</taxon>
        <taxon>Dikarya</taxon>
        <taxon>Ascomycota</taxon>
        <taxon>Pezizomycotina</taxon>
        <taxon>Pezizomycetes</taxon>
        <taxon>Pezizales</taxon>
        <taxon>Tuberaceae</taxon>
        <taxon>Tuber</taxon>
    </lineage>
</organism>
<name>A0A292PTN1_9PEZI</name>
<evidence type="ECO:0000256" key="7">
    <source>
        <dbReference type="RuleBase" id="RU003346"/>
    </source>
</evidence>
<gene>
    <name evidence="10" type="ORF">GSTUAT00006058001</name>
</gene>
<feature type="transmembrane region" description="Helical" evidence="8">
    <location>
        <begin position="385"/>
        <end position="406"/>
    </location>
</feature>
<feature type="transmembrane region" description="Helical" evidence="8">
    <location>
        <begin position="193"/>
        <end position="211"/>
    </location>
</feature>
<keyword evidence="4 8" id="KW-0812">Transmembrane</keyword>
<keyword evidence="3 7" id="KW-0813">Transport</keyword>
<accession>A0A292PTN1</accession>
<proteinExistence type="inferred from homology"/>
<reference evidence="10" key="1">
    <citation type="submission" date="2015-10" db="EMBL/GenBank/DDBJ databases">
        <authorList>
            <person name="Regsiter A."/>
            <person name="william w."/>
        </authorList>
    </citation>
    <scope>NUCLEOTIDE SEQUENCE</scope>
    <source>
        <strain evidence="10">Montdore</strain>
    </source>
</reference>
<dbReference type="EMBL" id="LN891068">
    <property type="protein sequence ID" value="CUS09833.1"/>
    <property type="molecule type" value="Genomic_DNA"/>
</dbReference>
<feature type="transmembrane region" description="Helical" evidence="8">
    <location>
        <begin position="135"/>
        <end position="156"/>
    </location>
</feature>
<feature type="transmembrane region" description="Helical" evidence="8">
    <location>
        <begin position="413"/>
        <end position="437"/>
    </location>
</feature>
<evidence type="ECO:0000313" key="11">
    <source>
        <dbReference type="Proteomes" id="UP001412239"/>
    </source>
</evidence>
<dbReference type="Pfam" id="PF00083">
    <property type="entry name" value="Sugar_tr"/>
    <property type="match status" value="1"/>
</dbReference>
<dbReference type="InterPro" id="IPR036259">
    <property type="entry name" value="MFS_trans_sf"/>
</dbReference>
<dbReference type="GO" id="GO:0005351">
    <property type="term" value="F:carbohydrate:proton symporter activity"/>
    <property type="evidence" value="ECO:0007669"/>
    <property type="project" value="TreeGrafter"/>
</dbReference>
<sequence>MAEKSSVGEATASCDDVEDCYRGQRVSGASGDDITLENTFEMSQYSQTGSLSSCTPLSKDQRYIRTVAHVDFTRALLAQKPSPWTKPMLRLYCYLFVAFLNSCINGYDGSIMGGINAMSTYQRYFNMKTTGSSTGIVFAMYSIGHFSGCFICGPLTDSWGRRWGMFSGALTVIIGTCVQALSTTHAWFMGGRFILGLGAAILTTAGPVYVAEMAHPAWRGTLTGLYNSFYCVGGIAATWTMYRTQNWTSDLSWRLPIWLQAVASGTVLLLCLWCPETPRWPSQLISNDRNEEAIRVLTTYHGDGNRKSPFVLLSYKEMLEEIVLSGSDKRWWDYSELFNSTSARWRMVCVAGMAFFGQWSGNGAVTHFLPVLLDNVGIRAEATQLLHNAILTAISFGAAIVGCLLVDRVGRRVVLMIGTGLFVVWWTIITILASYYGKESNTNTAGSTATIAFIYLFGITYSVSYTPLQALYPVECLKYETRAKGMGVFAFFTNIATLFNSYGISVIIERINWGFCFLYIAWDIFELIIIYLYFVETRSRTLEEINEIFKHPMPRNKSLQKHVILVTQNGVLYQGPEWDQQNLESPPPSGQKF</sequence>
<dbReference type="Proteomes" id="UP001412239">
    <property type="component" value="Unassembled WGS sequence"/>
</dbReference>
<dbReference type="PANTHER" id="PTHR48022">
    <property type="entry name" value="PLASTIDIC GLUCOSE TRANSPORTER 4"/>
    <property type="match status" value="1"/>
</dbReference>
<feature type="transmembrane region" description="Helical" evidence="8">
    <location>
        <begin position="91"/>
        <end position="115"/>
    </location>
</feature>
<dbReference type="SUPFAM" id="SSF103473">
    <property type="entry name" value="MFS general substrate transporter"/>
    <property type="match status" value="1"/>
</dbReference>
<feature type="transmembrane region" description="Helical" evidence="8">
    <location>
        <begin position="257"/>
        <end position="275"/>
    </location>
</feature>
<feature type="transmembrane region" description="Helical" evidence="8">
    <location>
        <begin position="163"/>
        <end position="181"/>
    </location>
</feature>
<dbReference type="InterPro" id="IPR050360">
    <property type="entry name" value="MFS_Sugar_Transporters"/>
</dbReference>
<keyword evidence="5 8" id="KW-1133">Transmembrane helix</keyword>
<feature type="transmembrane region" description="Helical" evidence="8">
    <location>
        <begin position="511"/>
        <end position="534"/>
    </location>
</feature>
<evidence type="ECO:0000313" key="10">
    <source>
        <dbReference type="EMBL" id="CUS09833.1"/>
    </source>
</evidence>
<feature type="transmembrane region" description="Helical" evidence="8">
    <location>
        <begin position="449"/>
        <end position="474"/>
    </location>
</feature>